<evidence type="ECO:0000256" key="1">
    <source>
        <dbReference type="SAM" id="MobiDB-lite"/>
    </source>
</evidence>
<sequence>MVRCPWGSVPPRDSTNRKASAKDWLSDRLAQSKNQYRLPSKPKKRRIALSGAKVDPPAALPGRPDSEGVDVSPIS</sequence>
<dbReference type="Proteomes" id="UP000887565">
    <property type="component" value="Unplaced"/>
</dbReference>
<feature type="region of interest" description="Disordered" evidence="1">
    <location>
        <begin position="1"/>
        <end position="75"/>
    </location>
</feature>
<dbReference type="AlphaFoldDB" id="A0A915IYJ6"/>
<reference evidence="3" key="1">
    <citation type="submission" date="2022-11" db="UniProtKB">
        <authorList>
            <consortium name="WormBaseParasite"/>
        </authorList>
    </citation>
    <scope>IDENTIFICATION</scope>
</reference>
<protein>
    <submittedName>
        <fullName evidence="3">Uncharacterized protein</fullName>
    </submittedName>
</protein>
<accession>A0A915IYJ6</accession>
<proteinExistence type="predicted"/>
<evidence type="ECO:0000313" key="2">
    <source>
        <dbReference type="Proteomes" id="UP000887565"/>
    </source>
</evidence>
<keyword evidence="2" id="KW-1185">Reference proteome</keyword>
<name>A0A915IYJ6_ROMCU</name>
<dbReference type="WBParaSite" id="nRc.2.0.1.t19281-RA">
    <property type="protein sequence ID" value="nRc.2.0.1.t19281-RA"/>
    <property type="gene ID" value="nRc.2.0.1.g19281"/>
</dbReference>
<feature type="compositionally biased region" description="Basic and acidic residues" evidence="1">
    <location>
        <begin position="14"/>
        <end position="26"/>
    </location>
</feature>
<evidence type="ECO:0000313" key="3">
    <source>
        <dbReference type="WBParaSite" id="nRc.2.0.1.t19281-RA"/>
    </source>
</evidence>
<organism evidence="2 3">
    <name type="scientific">Romanomermis culicivorax</name>
    <name type="common">Nematode worm</name>
    <dbReference type="NCBI Taxonomy" id="13658"/>
    <lineage>
        <taxon>Eukaryota</taxon>
        <taxon>Metazoa</taxon>
        <taxon>Ecdysozoa</taxon>
        <taxon>Nematoda</taxon>
        <taxon>Enoplea</taxon>
        <taxon>Dorylaimia</taxon>
        <taxon>Mermithida</taxon>
        <taxon>Mermithoidea</taxon>
        <taxon>Mermithidae</taxon>
        <taxon>Romanomermis</taxon>
    </lineage>
</organism>